<organism evidence="1 2">
    <name type="scientific">Triparma retinervis</name>
    <dbReference type="NCBI Taxonomy" id="2557542"/>
    <lineage>
        <taxon>Eukaryota</taxon>
        <taxon>Sar</taxon>
        <taxon>Stramenopiles</taxon>
        <taxon>Ochrophyta</taxon>
        <taxon>Bolidophyceae</taxon>
        <taxon>Parmales</taxon>
        <taxon>Triparmaceae</taxon>
        <taxon>Triparma</taxon>
    </lineage>
</organism>
<accession>A0A9W7KV98</accession>
<keyword evidence="2" id="KW-1185">Reference proteome</keyword>
<evidence type="ECO:0000313" key="2">
    <source>
        <dbReference type="Proteomes" id="UP001165082"/>
    </source>
</evidence>
<proteinExistence type="predicted"/>
<sequence length="183" mass="20220">MQHEQDLQVLRSAASPSKKPDRTALFECLVRTEKSNLAISRSDLSETAASRLKKSLTGSWQLVYTTGTVDTQDVTGKKGNYFPIKAVQSFDCEAGVIKNGIYIGAFCVLQFGGDFDIVDARKGAACRVVFDFDRLLLLSLFDISIGGERKEDKDRPFFSWILCDDKIATARGKGGGLALWKRI</sequence>
<evidence type="ECO:0000313" key="1">
    <source>
        <dbReference type="EMBL" id="GMI12829.1"/>
    </source>
</evidence>
<comment type="caution">
    <text evidence="1">The sequence shown here is derived from an EMBL/GenBank/DDBJ whole genome shotgun (WGS) entry which is preliminary data.</text>
</comment>
<evidence type="ECO:0008006" key="3">
    <source>
        <dbReference type="Google" id="ProtNLM"/>
    </source>
</evidence>
<protein>
    <recommendedName>
        <fullName evidence="3">Plastid lipid-associated protein/fibrillin conserved domain-containing protein</fullName>
    </recommendedName>
</protein>
<dbReference type="PANTHER" id="PTHR35690:SF1">
    <property type="entry name" value="OS01G0363500 PROTEIN"/>
    <property type="match status" value="1"/>
</dbReference>
<gene>
    <name evidence="1" type="ORF">TrRE_jg10609</name>
</gene>
<dbReference type="EMBL" id="BRXZ01000497">
    <property type="protein sequence ID" value="GMI12829.1"/>
    <property type="molecule type" value="Genomic_DNA"/>
</dbReference>
<reference evidence="1" key="1">
    <citation type="submission" date="2022-07" db="EMBL/GenBank/DDBJ databases">
        <title>Genome analysis of Parmales, a sister group of diatoms, reveals the evolutionary specialization of diatoms from phago-mixotrophs to photoautotrophs.</title>
        <authorList>
            <person name="Ban H."/>
            <person name="Sato S."/>
            <person name="Yoshikawa S."/>
            <person name="Kazumasa Y."/>
            <person name="Nakamura Y."/>
            <person name="Ichinomiya M."/>
            <person name="Saitoh K."/>
            <person name="Sato N."/>
            <person name="Blanc-Mathieu R."/>
            <person name="Endo H."/>
            <person name="Kuwata A."/>
            <person name="Ogata H."/>
        </authorList>
    </citation>
    <scope>NUCLEOTIDE SEQUENCE</scope>
</reference>
<dbReference type="Proteomes" id="UP001165082">
    <property type="component" value="Unassembled WGS sequence"/>
</dbReference>
<name>A0A9W7KV98_9STRA</name>
<dbReference type="AlphaFoldDB" id="A0A9W7KV98"/>
<dbReference type="OrthoDB" id="44190at2759"/>
<dbReference type="PANTHER" id="PTHR35690">
    <property type="entry name" value="OS01G0363500 PROTEIN"/>
    <property type="match status" value="1"/>
</dbReference>